<evidence type="ECO:0000313" key="4">
    <source>
        <dbReference type="Proteomes" id="UP000078476"/>
    </source>
</evidence>
<comment type="caution">
    <text evidence="3">The sequence shown here is derived from an EMBL/GenBank/DDBJ whole genome shotgun (WGS) entry which is preliminary data.</text>
</comment>
<gene>
    <name evidence="3" type="ORF">A1359_16965</name>
</gene>
<feature type="transmembrane region" description="Helical" evidence="1">
    <location>
        <begin position="9"/>
        <end position="30"/>
    </location>
</feature>
<evidence type="ECO:0000259" key="2">
    <source>
        <dbReference type="Pfam" id="PF21742"/>
    </source>
</evidence>
<dbReference type="OrthoDB" id="5472096at2"/>
<dbReference type="Pfam" id="PF21742">
    <property type="entry name" value="DUF6868"/>
    <property type="match status" value="1"/>
</dbReference>
<protein>
    <recommendedName>
        <fullName evidence="2">DUF6868 domain-containing protein</fullName>
    </recommendedName>
</protein>
<keyword evidence="1" id="KW-0812">Transmembrane</keyword>
<evidence type="ECO:0000313" key="3">
    <source>
        <dbReference type="EMBL" id="OAI10340.1"/>
    </source>
</evidence>
<sequence length="80" mass="9402">MSIELIRDVLLACTVINYGVLMCWFLFFTVGRDWIHRLHGRWFRCTAEQFDTIHYAGMALYKIGIFLFNLAPYIALRIVG</sequence>
<feature type="domain" description="DUF6868" evidence="2">
    <location>
        <begin position="1"/>
        <end position="79"/>
    </location>
</feature>
<dbReference type="InterPro" id="IPR049220">
    <property type="entry name" value="DUF6868"/>
</dbReference>
<dbReference type="EMBL" id="LUUI01000155">
    <property type="protein sequence ID" value="OAI10340.1"/>
    <property type="molecule type" value="Genomic_DNA"/>
</dbReference>
<organism evidence="3 4">
    <name type="scientific">Methylomonas lenta</name>
    <dbReference type="NCBI Taxonomy" id="980561"/>
    <lineage>
        <taxon>Bacteria</taxon>
        <taxon>Pseudomonadati</taxon>
        <taxon>Pseudomonadota</taxon>
        <taxon>Gammaproteobacteria</taxon>
        <taxon>Methylococcales</taxon>
        <taxon>Methylococcaceae</taxon>
        <taxon>Methylomonas</taxon>
    </lineage>
</organism>
<name>A0A177MZE5_9GAMM</name>
<accession>A0A177MZE5</accession>
<dbReference type="AlphaFoldDB" id="A0A177MZE5"/>
<feature type="transmembrane region" description="Helical" evidence="1">
    <location>
        <begin position="59"/>
        <end position="79"/>
    </location>
</feature>
<evidence type="ECO:0000256" key="1">
    <source>
        <dbReference type="SAM" id="Phobius"/>
    </source>
</evidence>
<dbReference type="Proteomes" id="UP000078476">
    <property type="component" value="Unassembled WGS sequence"/>
</dbReference>
<proteinExistence type="predicted"/>
<keyword evidence="1" id="KW-1133">Transmembrane helix</keyword>
<keyword evidence="1" id="KW-0472">Membrane</keyword>
<dbReference type="RefSeq" id="WP_066987437.1">
    <property type="nucleotide sequence ID" value="NZ_LUUI01000155.1"/>
</dbReference>
<reference evidence="3 4" key="1">
    <citation type="submission" date="2016-03" db="EMBL/GenBank/DDBJ databases">
        <authorList>
            <person name="Ploux O."/>
        </authorList>
    </citation>
    <scope>NUCLEOTIDE SEQUENCE [LARGE SCALE GENOMIC DNA]</scope>
    <source>
        <strain evidence="3 4">R-45370</strain>
    </source>
</reference>
<keyword evidence="4" id="KW-1185">Reference proteome</keyword>